<dbReference type="CDD" id="cd06225">
    <property type="entry name" value="HAMP"/>
    <property type="match status" value="1"/>
</dbReference>
<keyword evidence="15" id="KW-1185">Reference proteome</keyword>
<evidence type="ECO:0000256" key="2">
    <source>
        <dbReference type="ARBA" id="ARBA00022475"/>
    </source>
</evidence>
<dbReference type="PROSITE" id="PS50885">
    <property type="entry name" value="HAMP"/>
    <property type="match status" value="1"/>
</dbReference>
<keyword evidence="7" id="KW-0418">Kinase</keyword>
<evidence type="ECO:0000256" key="1">
    <source>
        <dbReference type="ARBA" id="ARBA00004651"/>
    </source>
</evidence>
<dbReference type="SUPFAM" id="SSF55874">
    <property type="entry name" value="ATPase domain of HSP90 chaperone/DNA topoisomerase II/histidine kinase"/>
    <property type="match status" value="1"/>
</dbReference>
<proteinExistence type="predicted"/>
<dbReference type="AlphaFoldDB" id="A0A494XDP6"/>
<evidence type="ECO:0000259" key="13">
    <source>
        <dbReference type="PROSITE" id="PS50885"/>
    </source>
</evidence>
<evidence type="ECO:0000256" key="7">
    <source>
        <dbReference type="ARBA" id="ARBA00022777"/>
    </source>
</evidence>
<dbReference type="Gene3D" id="6.10.340.10">
    <property type="match status" value="1"/>
</dbReference>
<evidence type="ECO:0000256" key="10">
    <source>
        <dbReference type="ARBA" id="ARBA00023012"/>
    </source>
</evidence>
<keyword evidence="10" id="KW-0902">Two-component regulatory system</keyword>
<dbReference type="Proteomes" id="UP000282076">
    <property type="component" value="Unassembled WGS sequence"/>
</dbReference>
<keyword evidence="8" id="KW-0067">ATP-binding</keyword>
<keyword evidence="9 12" id="KW-1133">Transmembrane helix</keyword>
<dbReference type="PANTHER" id="PTHR34220:SF11">
    <property type="entry name" value="SENSOR PROTEIN KINASE HPTS"/>
    <property type="match status" value="1"/>
</dbReference>
<feature type="domain" description="HAMP" evidence="13">
    <location>
        <begin position="301"/>
        <end position="353"/>
    </location>
</feature>
<comment type="subcellular location">
    <subcellularLocation>
        <location evidence="1">Cell membrane</location>
        <topology evidence="1">Multi-pass membrane protein</topology>
    </subcellularLocation>
</comment>
<evidence type="ECO:0000313" key="14">
    <source>
        <dbReference type="EMBL" id="RKP48875.1"/>
    </source>
</evidence>
<dbReference type="OrthoDB" id="2521939at2"/>
<dbReference type="InterPro" id="IPR003660">
    <property type="entry name" value="HAMP_dom"/>
</dbReference>
<gene>
    <name evidence="14" type="ORF">D7Z26_21115</name>
</gene>
<keyword evidence="5 12" id="KW-0812">Transmembrane</keyword>
<evidence type="ECO:0000256" key="3">
    <source>
        <dbReference type="ARBA" id="ARBA00022553"/>
    </source>
</evidence>
<reference evidence="14 15" key="1">
    <citation type="submission" date="2018-10" db="EMBL/GenBank/DDBJ databases">
        <title>Cohnella sp. M2MS4P-1, whole genome shotgun sequence.</title>
        <authorList>
            <person name="Tuo L."/>
        </authorList>
    </citation>
    <scope>NUCLEOTIDE SEQUENCE [LARGE SCALE GENOMIC DNA]</scope>
    <source>
        <strain evidence="14 15">M2MS4P-1</strain>
    </source>
</reference>
<protein>
    <recommendedName>
        <fullName evidence="13">HAMP domain-containing protein</fullName>
    </recommendedName>
</protein>
<comment type="caution">
    <text evidence="14">The sequence shown here is derived from an EMBL/GenBank/DDBJ whole genome shotgun (WGS) entry which is preliminary data.</text>
</comment>
<keyword evidence="11 12" id="KW-0472">Membrane</keyword>
<dbReference type="PANTHER" id="PTHR34220">
    <property type="entry name" value="SENSOR HISTIDINE KINASE YPDA"/>
    <property type="match status" value="1"/>
</dbReference>
<dbReference type="EMBL" id="RBZM01000009">
    <property type="protein sequence ID" value="RKP48875.1"/>
    <property type="molecule type" value="Genomic_DNA"/>
</dbReference>
<keyword evidence="6" id="KW-0547">Nucleotide-binding</keyword>
<dbReference type="RefSeq" id="WP_120979013.1">
    <property type="nucleotide sequence ID" value="NZ_RBZM01000009.1"/>
</dbReference>
<evidence type="ECO:0000256" key="9">
    <source>
        <dbReference type="ARBA" id="ARBA00022989"/>
    </source>
</evidence>
<dbReference type="GO" id="GO:0000155">
    <property type="term" value="F:phosphorelay sensor kinase activity"/>
    <property type="evidence" value="ECO:0007669"/>
    <property type="project" value="InterPro"/>
</dbReference>
<evidence type="ECO:0000256" key="5">
    <source>
        <dbReference type="ARBA" id="ARBA00022692"/>
    </source>
</evidence>
<accession>A0A494XDP6</accession>
<organism evidence="14 15">
    <name type="scientific">Cohnella endophytica</name>
    <dbReference type="NCBI Taxonomy" id="2419778"/>
    <lineage>
        <taxon>Bacteria</taxon>
        <taxon>Bacillati</taxon>
        <taxon>Bacillota</taxon>
        <taxon>Bacilli</taxon>
        <taxon>Bacillales</taxon>
        <taxon>Paenibacillaceae</taxon>
        <taxon>Cohnella</taxon>
    </lineage>
</organism>
<dbReference type="InterPro" id="IPR036890">
    <property type="entry name" value="HATPase_C_sf"/>
</dbReference>
<keyword evidence="4" id="KW-0808">Transferase</keyword>
<evidence type="ECO:0000256" key="11">
    <source>
        <dbReference type="ARBA" id="ARBA00023136"/>
    </source>
</evidence>
<dbReference type="InterPro" id="IPR010559">
    <property type="entry name" value="Sig_transdc_His_kin_internal"/>
</dbReference>
<evidence type="ECO:0000256" key="4">
    <source>
        <dbReference type="ARBA" id="ARBA00022679"/>
    </source>
</evidence>
<evidence type="ECO:0000256" key="8">
    <source>
        <dbReference type="ARBA" id="ARBA00022840"/>
    </source>
</evidence>
<dbReference type="GO" id="GO:0005524">
    <property type="term" value="F:ATP binding"/>
    <property type="evidence" value="ECO:0007669"/>
    <property type="project" value="UniProtKB-KW"/>
</dbReference>
<dbReference type="Pfam" id="PF06580">
    <property type="entry name" value="His_kinase"/>
    <property type="match status" value="1"/>
</dbReference>
<feature type="transmembrane region" description="Helical" evidence="12">
    <location>
        <begin position="280"/>
        <end position="300"/>
    </location>
</feature>
<evidence type="ECO:0000256" key="12">
    <source>
        <dbReference type="SAM" id="Phobius"/>
    </source>
</evidence>
<name>A0A494XDP6_9BACL</name>
<dbReference type="InterPro" id="IPR050640">
    <property type="entry name" value="Bact_2-comp_sensor_kinase"/>
</dbReference>
<dbReference type="GO" id="GO:0005886">
    <property type="term" value="C:plasma membrane"/>
    <property type="evidence" value="ECO:0007669"/>
    <property type="project" value="UniProtKB-SubCell"/>
</dbReference>
<evidence type="ECO:0000313" key="15">
    <source>
        <dbReference type="Proteomes" id="UP000282076"/>
    </source>
</evidence>
<sequence>MIKVGTFAKLAITLLLLLAPILGLYAFSNRTSTRVLTDEIIKVKKFQIETFAGQIEQMFFQLDTYKKMLYESTDVRNLAYPDLLNDNLQQFRTVGTVSEEINRLAGYGGWKAVIAVVYPRVGNVIKSNSNLNALPPVLPKQDTFWQYYPDAKGAYFMEVLSYPDGSAESNDVDMRVVLKVDEAEVRSALTDFKTNGSGDPFLYQPGSDPIYNNSSNRVLTNELLAGFTNEPSLDGGYLLLQAEKMNYQVHYQKVNSLGWYLVDYVPITQVMAPIQRNQTMFYSISGMMIFMGAYLAFVLYRNVQIPFRRLMQSMNLIEKGLYSSRMKDKPKGEFRFLYDRFNSMASKIEELIEDVFKEQLRSKEATLKQLQSQINPHFLYNTLAYIKSMVELNEKEAAVSMTMNLSKYYRYTTKTGRKMATLEEELELVSNYLQIHDSLMDGFEFEIDVDPSMLPMEVPRLILQPLVENVILHGFKNQTEYGMIQIRGWLDGEMARVTVEDSGLGIEPPLMEAMLSRIRLANDQEIESGLQNVHQRLKLLYGEGAGLHLYGSRLGGVCVELTWKYEMNSETKPSGEAGE</sequence>
<keyword evidence="3" id="KW-0597">Phosphoprotein</keyword>
<dbReference type="SMART" id="SM00304">
    <property type="entry name" value="HAMP"/>
    <property type="match status" value="1"/>
</dbReference>
<evidence type="ECO:0000256" key="6">
    <source>
        <dbReference type="ARBA" id="ARBA00022741"/>
    </source>
</evidence>
<dbReference type="Gene3D" id="3.30.565.10">
    <property type="entry name" value="Histidine kinase-like ATPase, C-terminal domain"/>
    <property type="match status" value="1"/>
</dbReference>
<keyword evidence="2" id="KW-1003">Cell membrane</keyword>